<dbReference type="EMBL" id="CAVMBE010000018">
    <property type="protein sequence ID" value="CAK3975900.1"/>
    <property type="molecule type" value="Genomic_DNA"/>
</dbReference>
<evidence type="ECO:0000313" key="3">
    <source>
        <dbReference type="Proteomes" id="UP001296104"/>
    </source>
</evidence>
<feature type="region of interest" description="Disordered" evidence="1">
    <location>
        <begin position="202"/>
        <end position="237"/>
    </location>
</feature>
<feature type="compositionally biased region" description="Basic and acidic residues" evidence="1">
    <location>
        <begin position="163"/>
        <end position="188"/>
    </location>
</feature>
<sequence length="237" mass="26911">MDAIIQDLQAQVDQGGSRLAQANTHNAELRREKTLLQLEIARLQAAKNAPIEIKEEPSLLLEQLQTEKLQLRQELAECQQLAQSEAHEIELLQEKIQSMAQASIDEAMYSQLQRDLAAAKKQLGEEEAYAQAQVSLRKTASEREQNALKRTHELARELAAAGKENEKAQKRVERAQRATKKAEADVCRVAWDRDDLKRQLAEEKEKRGREEDDDNDNDGDGDERAFRRPALVPRPSN</sequence>
<feature type="region of interest" description="Disordered" evidence="1">
    <location>
        <begin position="160"/>
        <end position="188"/>
    </location>
</feature>
<reference evidence="2" key="1">
    <citation type="submission" date="2023-11" db="EMBL/GenBank/DDBJ databases">
        <authorList>
            <person name="Alioto T."/>
            <person name="Alioto T."/>
            <person name="Gomez Garrido J."/>
        </authorList>
    </citation>
    <scope>NUCLEOTIDE SEQUENCE</scope>
</reference>
<evidence type="ECO:0000313" key="2">
    <source>
        <dbReference type="EMBL" id="CAK3975900.1"/>
    </source>
</evidence>
<name>A0AAI8YX94_9PEZI</name>
<evidence type="ECO:0000256" key="1">
    <source>
        <dbReference type="SAM" id="MobiDB-lite"/>
    </source>
</evidence>
<dbReference type="Proteomes" id="UP001296104">
    <property type="component" value="Unassembled WGS sequence"/>
</dbReference>
<proteinExistence type="predicted"/>
<protein>
    <submittedName>
        <fullName evidence="2">Uncharacterized protein</fullName>
    </submittedName>
</protein>
<dbReference type="AlphaFoldDB" id="A0AAI8YX94"/>
<comment type="caution">
    <text evidence="2">The sequence shown here is derived from an EMBL/GenBank/DDBJ whole genome shotgun (WGS) entry which is preliminary data.</text>
</comment>
<keyword evidence="3" id="KW-1185">Reference proteome</keyword>
<organism evidence="2 3">
    <name type="scientific">Lecanosticta acicola</name>
    <dbReference type="NCBI Taxonomy" id="111012"/>
    <lineage>
        <taxon>Eukaryota</taxon>
        <taxon>Fungi</taxon>
        <taxon>Dikarya</taxon>
        <taxon>Ascomycota</taxon>
        <taxon>Pezizomycotina</taxon>
        <taxon>Dothideomycetes</taxon>
        <taxon>Dothideomycetidae</taxon>
        <taxon>Mycosphaerellales</taxon>
        <taxon>Mycosphaerellaceae</taxon>
        <taxon>Lecanosticta</taxon>
    </lineage>
</organism>
<gene>
    <name evidence="2" type="ORF">LECACI_7A003678</name>
</gene>
<accession>A0AAI8YX94</accession>
<feature type="compositionally biased region" description="Acidic residues" evidence="1">
    <location>
        <begin position="211"/>
        <end position="221"/>
    </location>
</feature>